<sequence>MGGSEERIRGVNIWGIRHGKYLKQYKKMIYYNMLAAGSLNGYLAETGKQAADMKAKLIDDMKHAENITEELKAKDMMAWVQAMNSISSRADEIVYREMIYK</sequence>
<proteinExistence type="predicted"/>
<dbReference type="EMBL" id="JADCKA010000018">
    <property type="protein sequence ID" value="MBE5036163.1"/>
    <property type="molecule type" value="Genomic_DNA"/>
</dbReference>
<dbReference type="InterPro" id="IPR026989">
    <property type="entry name" value="TnpV"/>
</dbReference>
<name>A0ABR9QZ98_9FIRM</name>
<reference evidence="1 2" key="1">
    <citation type="submission" date="2020-10" db="EMBL/GenBank/DDBJ databases">
        <title>ChiBAC.</title>
        <authorList>
            <person name="Zenner C."/>
            <person name="Hitch T.C.A."/>
            <person name="Clavel T."/>
        </authorList>
    </citation>
    <scope>NUCLEOTIDE SEQUENCE [LARGE SCALE GENOMIC DNA]</scope>
    <source>
        <strain evidence="1 2">DSM 108706</strain>
    </source>
</reference>
<dbReference type="Pfam" id="PF14198">
    <property type="entry name" value="TnpV"/>
    <property type="match status" value="1"/>
</dbReference>
<accession>A0ABR9QZ98</accession>
<gene>
    <name evidence="1" type="ORF">INF20_07745</name>
</gene>
<organism evidence="1 2">
    <name type="scientific">Gallibacter intestinalis</name>
    <dbReference type="NCBI Taxonomy" id="2779356"/>
    <lineage>
        <taxon>Bacteria</taxon>
        <taxon>Bacillati</taxon>
        <taxon>Bacillota</taxon>
        <taxon>Clostridia</taxon>
        <taxon>Eubacteriales</taxon>
        <taxon>Eubacteriaceae</taxon>
        <taxon>Gallibacter</taxon>
    </lineage>
</organism>
<protein>
    <submittedName>
        <fullName evidence="1">TnpV protein</fullName>
    </submittedName>
</protein>
<comment type="caution">
    <text evidence="1">The sequence shown here is derived from an EMBL/GenBank/DDBJ whole genome shotgun (WGS) entry which is preliminary data.</text>
</comment>
<evidence type="ECO:0000313" key="1">
    <source>
        <dbReference type="EMBL" id="MBE5036163.1"/>
    </source>
</evidence>
<dbReference type="Proteomes" id="UP001516588">
    <property type="component" value="Unassembled WGS sequence"/>
</dbReference>
<evidence type="ECO:0000313" key="2">
    <source>
        <dbReference type="Proteomes" id="UP001516588"/>
    </source>
</evidence>
<keyword evidence="2" id="KW-1185">Reference proteome</keyword>
<dbReference type="RefSeq" id="WP_226385809.1">
    <property type="nucleotide sequence ID" value="NZ_JADCKA010000018.1"/>
</dbReference>